<accession>A0A367YTD3</accession>
<comment type="caution">
    <text evidence="1">The sequence shown here is derived from an EMBL/GenBank/DDBJ whole genome shotgun (WGS) entry which is preliminary data.</text>
</comment>
<organism evidence="1 2">
    <name type="scientific">Desertihabitans brevis</name>
    <dbReference type="NCBI Taxonomy" id="2268447"/>
    <lineage>
        <taxon>Bacteria</taxon>
        <taxon>Bacillati</taxon>
        <taxon>Actinomycetota</taxon>
        <taxon>Actinomycetes</taxon>
        <taxon>Propionibacteriales</taxon>
        <taxon>Propionibacteriaceae</taxon>
        <taxon>Desertihabitans</taxon>
    </lineage>
</organism>
<proteinExistence type="predicted"/>
<dbReference type="AlphaFoldDB" id="A0A367YTD3"/>
<name>A0A367YTD3_9ACTN</name>
<dbReference type="Proteomes" id="UP000252770">
    <property type="component" value="Unassembled WGS sequence"/>
</dbReference>
<dbReference type="EMBL" id="QOUI01000007">
    <property type="protein sequence ID" value="RCK69155.1"/>
    <property type="molecule type" value="Genomic_DNA"/>
</dbReference>
<sequence length="106" mass="12605">METELRLQLLAWGFPEPRVNIWVHDDRGRFLARCDLVWEEFGVVAEYEGDHHRTDPVQWDEDISRADRLSDEHWSVVRVTVRQLRTQPAALRARFVRALTRGGWRP</sequence>
<reference evidence="1 2" key="1">
    <citation type="submission" date="2018-07" db="EMBL/GenBank/DDBJ databases">
        <title>Desertimonas flava gen. nov. sp. nov.</title>
        <authorList>
            <person name="Liu S."/>
        </authorList>
    </citation>
    <scope>NUCLEOTIDE SEQUENCE [LARGE SCALE GENOMIC DNA]</scope>
    <source>
        <strain evidence="1 2">16Sb5-5</strain>
    </source>
</reference>
<gene>
    <name evidence="1" type="ORF">DT076_12500</name>
</gene>
<keyword evidence="2" id="KW-1185">Reference proteome</keyword>
<evidence type="ECO:0008006" key="3">
    <source>
        <dbReference type="Google" id="ProtNLM"/>
    </source>
</evidence>
<protein>
    <recommendedName>
        <fullName evidence="3">DUF559 domain-containing protein</fullName>
    </recommendedName>
</protein>
<evidence type="ECO:0000313" key="1">
    <source>
        <dbReference type="EMBL" id="RCK69155.1"/>
    </source>
</evidence>
<evidence type="ECO:0000313" key="2">
    <source>
        <dbReference type="Proteomes" id="UP000252770"/>
    </source>
</evidence>